<organism evidence="6 7">
    <name type="scientific">Paenibacillus mucilaginosus (strain KNP414)</name>
    <dbReference type="NCBI Taxonomy" id="1036673"/>
    <lineage>
        <taxon>Bacteria</taxon>
        <taxon>Bacillati</taxon>
        <taxon>Bacillota</taxon>
        <taxon>Bacilli</taxon>
        <taxon>Bacillales</taxon>
        <taxon>Paenibacillaceae</taxon>
        <taxon>Paenibacillus</taxon>
    </lineage>
</organism>
<evidence type="ECO:0000313" key="7">
    <source>
        <dbReference type="Proteomes" id="UP000006620"/>
    </source>
</evidence>
<dbReference type="Gene3D" id="3.50.50.60">
    <property type="entry name" value="FAD/NAD(P)-binding domain"/>
    <property type="match status" value="1"/>
</dbReference>
<keyword evidence="4" id="KW-0408">Iron</keyword>
<evidence type="ECO:0000256" key="3">
    <source>
        <dbReference type="ARBA" id="ARBA00023002"/>
    </source>
</evidence>
<protein>
    <recommendedName>
        <fullName evidence="8">FAD dependent oxidoreductase</fullName>
    </recommendedName>
</protein>
<dbReference type="InterPro" id="IPR039650">
    <property type="entry name" value="HdrA-like"/>
</dbReference>
<proteinExistence type="predicted"/>
<dbReference type="GO" id="GO:0046872">
    <property type="term" value="F:metal ion binding"/>
    <property type="evidence" value="ECO:0007669"/>
    <property type="project" value="UniProtKB-KW"/>
</dbReference>
<dbReference type="GO" id="GO:0051539">
    <property type="term" value="F:4 iron, 4 sulfur cluster binding"/>
    <property type="evidence" value="ECO:0007669"/>
    <property type="project" value="UniProtKB-KW"/>
</dbReference>
<dbReference type="AlphaFoldDB" id="F8FDB4"/>
<dbReference type="PANTHER" id="PTHR43498:SF1">
    <property type="entry name" value="COB--COM HETERODISULFIDE REDUCTASE IRON-SULFUR SUBUNIT A"/>
    <property type="match status" value="1"/>
</dbReference>
<name>F8FDB4_PAEMK</name>
<evidence type="ECO:0008006" key="8">
    <source>
        <dbReference type="Google" id="ProtNLM"/>
    </source>
</evidence>
<dbReference type="EMBL" id="CP002869">
    <property type="protein sequence ID" value="AEI41774.1"/>
    <property type="molecule type" value="Genomic_DNA"/>
</dbReference>
<reference evidence="6 7" key="2">
    <citation type="journal article" date="2013" name="Genome Announc.">
        <title>Genome Sequence of Growth-Improving Paenibacillus mucilaginosus Strain KNP414.</title>
        <authorList>
            <person name="Lu J.J."/>
            <person name="Wang J.F."/>
            <person name="Hu X.F."/>
        </authorList>
    </citation>
    <scope>NUCLEOTIDE SEQUENCE [LARGE SCALE GENOMIC DNA]</scope>
    <source>
        <strain evidence="6 7">KNP414</strain>
    </source>
</reference>
<dbReference type="SUPFAM" id="SSF51905">
    <property type="entry name" value="FAD/NAD(P)-binding domain"/>
    <property type="match status" value="1"/>
</dbReference>
<keyword evidence="2" id="KW-0479">Metal-binding</keyword>
<gene>
    <name evidence="6" type="ordered locus">KNP414_03216</name>
</gene>
<dbReference type="PANTHER" id="PTHR43498">
    <property type="entry name" value="FERREDOXIN:COB-COM HETERODISULFIDE REDUCTASE SUBUNIT A"/>
    <property type="match status" value="1"/>
</dbReference>
<evidence type="ECO:0000313" key="6">
    <source>
        <dbReference type="EMBL" id="AEI41774.1"/>
    </source>
</evidence>
<keyword evidence="5" id="KW-0411">Iron-sulfur</keyword>
<dbReference type="Proteomes" id="UP000006620">
    <property type="component" value="Chromosome"/>
</dbReference>
<dbReference type="Pfam" id="PF12831">
    <property type="entry name" value="FAD_oxidored"/>
    <property type="match status" value="1"/>
</dbReference>
<dbReference type="KEGG" id="pms:KNP414_03216"/>
<sequence length="582" mass="63615">MRPLGLLMFTVLFVFAVGRGWAEAESSGSAHYDVVVTGSEPEAVAAAVAAAREGQRTLLIDTKPEVGGLFTQGELNSLDLNLTPDGKQLNKGIFEEFYGKIGRRTSFDTKRAGEVLKSMMAAEPNLTVKLSAGRIKPLAGRSKIRALEVAGPGGPEFITAGMYIDASADGDTAYAAGAPFTFGQEDFRGSRETMCATLVFELQHVDWPKVQEVQRKDGNPDTGADAYSAWGYPQMHAYRPADPGIRVRALNLGRQEDGRVLVNALQLLGVDGTDPVQVEAAMERGKRELPSIVGYLRTLPGLEQAELSRTASSLYIRETRHLIGEYRLTLEDVLENRDFPDRIAFGSYPVDIQRSRWGPDLVLGNPEQFAVPLRSLIPKGWTNLLVASRSASYDSLAHGSARVVPLGMSAAEAAGTAAAYANRKGLTLQDMAREPKMEHAARIQARLNEKGAGLAPIPPYKDETRTHWAYPGVKWLRDRAVVAGGYRNDYRLDEPAGAASLRTWAAGAALASHKPEPVMPERIVSKLANDPQAKLDKAELWQFLQANGMQETRWSAPTAGHWKEDEEVTNGLLFMILTELYR</sequence>
<keyword evidence="1" id="KW-0004">4Fe-4S</keyword>
<dbReference type="HOGENOM" id="CLU_029694_0_0_9"/>
<evidence type="ECO:0000256" key="4">
    <source>
        <dbReference type="ARBA" id="ARBA00023004"/>
    </source>
</evidence>
<dbReference type="InterPro" id="IPR036188">
    <property type="entry name" value="FAD/NAD-bd_sf"/>
</dbReference>
<evidence type="ECO:0000256" key="2">
    <source>
        <dbReference type="ARBA" id="ARBA00022723"/>
    </source>
</evidence>
<dbReference type="GO" id="GO:0016491">
    <property type="term" value="F:oxidoreductase activity"/>
    <property type="evidence" value="ECO:0007669"/>
    <property type="project" value="UniProtKB-KW"/>
</dbReference>
<keyword evidence="3" id="KW-0560">Oxidoreductase</keyword>
<reference evidence="7" key="1">
    <citation type="submission" date="2011-06" db="EMBL/GenBank/DDBJ databases">
        <title>Complete genome sequence of Paenibacillus mucilaginosus KNP414.</title>
        <authorList>
            <person name="Wang J."/>
            <person name="Hu S."/>
            <person name="Hu X."/>
            <person name="Zhang B."/>
            <person name="Dong D."/>
            <person name="Zhang S."/>
            <person name="Zhao K."/>
            <person name="Wu D."/>
        </authorList>
    </citation>
    <scope>NUCLEOTIDE SEQUENCE [LARGE SCALE GENOMIC DNA]</scope>
    <source>
        <strain evidence="7">KNP414</strain>
    </source>
</reference>
<evidence type="ECO:0000256" key="1">
    <source>
        <dbReference type="ARBA" id="ARBA00022485"/>
    </source>
</evidence>
<accession>F8FDB4</accession>
<dbReference type="PATRIC" id="fig|1036673.3.peg.2959"/>
<evidence type="ECO:0000256" key="5">
    <source>
        <dbReference type="ARBA" id="ARBA00023014"/>
    </source>
</evidence>